<comment type="similarity">
    <text evidence="2">Belongs to the AB hydrolase superfamily. Epoxide hydrolase family.</text>
</comment>
<dbReference type="PANTHER" id="PTHR43329">
    <property type="entry name" value="EPOXIDE HYDROLASE"/>
    <property type="match status" value="1"/>
</dbReference>
<name>A0AA38RXB2_9PEZI</name>
<feature type="domain" description="AB hydrolase-1" evidence="3">
    <location>
        <begin position="39"/>
        <end position="165"/>
    </location>
</feature>
<accession>A0AA38RXB2</accession>
<evidence type="ECO:0000313" key="5">
    <source>
        <dbReference type="Proteomes" id="UP001174691"/>
    </source>
</evidence>
<organism evidence="4 5">
    <name type="scientific">Coniochaeta hoffmannii</name>
    <dbReference type="NCBI Taxonomy" id="91930"/>
    <lineage>
        <taxon>Eukaryota</taxon>
        <taxon>Fungi</taxon>
        <taxon>Dikarya</taxon>
        <taxon>Ascomycota</taxon>
        <taxon>Pezizomycotina</taxon>
        <taxon>Sordariomycetes</taxon>
        <taxon>Sordariomycetidae</taxon>
        <taxon>Coniochaetales</taxon>
        <taxon>Coniochaetaceae</taxon>
        <taxon>Coniochaeta</taxon>
    </lineage>
</organism>
<dbReference type="Proteomes" id="UP001174691">
    <property type="component" value="Unassembled WGS sequence"/>
</dbReference>
<proteinExistence type="inferred from homology"/>
<dbReference type="PRINTS" id="PR00111">
    <property type="entry name" value="ABHYDROLASE"/>
</dbReference>
<dbReference type="InterPro" id="IPR000639">
    <property type="entry name" value="Epox_hydrolase-like"/>
</dbReference>
<dbReference type="AlphaFoldDB" id="A0AA38RXB2"/>
<evidence type="ECO:0000313" key="4">
    <source>
        <dbReference type="EMBL" id="KAJ9158413.1"/>
    </source>
</evidence>
<dbReference type="EMBL" id="JANBVN010000036">
    <property type="protein sequence ID" value="KAJ9158413.1"/>
    <property type="molecule type" value="Genomic_DNA"/>
</dbReference>
<dbReference type="Pfam" id="PF00561">
    <property type="entry name" value="Abhydrolase_1"/>
    <property type="match status" value="1"/>
</dbReference>
<comment type="caution">
    <text evidence="4">The sequence shown here is derived from an EMBL/GenBank/DDBJ whole genome shotgun (WGS) entry which is preliminary data.</text>
</comment>
<keyword evidence="1" id="KW-0378">Hydrolase</keyword>
<evidence type="ECO:0000259" key="3">
    <source>
        <dbReference type="Pfam" id="PF00561"/>
    </source>
</evidence>
<keyword evidence="5" id="KW-1185">Reference proteome</keyword>
<dbReference type="GO" id="GO:0016787">
    <property type="term" value="F:hydrolase activity"/>
    <property type="evidence" value="ECO:0007669"/>
    <property type="project" value="UniProtKB-KW"/>
</dbReference>
<evidence type="ECO:0000256" key="1">
    <source>
        <dbReference type="ARBA" id="ARBA00022801"/>
    </source>
</evidence>
<protein>
    <submittedName>
        <fullName evidence="4">Alpha/beta-hydrolase</fullName>
    </submittedName>
</protein>
<reference evidence="4" key="1">
    <citation type="submission" date="2022-07" db="EMBL/GenBank/DDBJ databases">
        <title>Fungi with potential for degradation of polypropylene.</title>
        <authorList>
            <person name="Gostincar C."/>
        </authorList>
    </citation>
    <scope>NUCLEOTIDE SEQUENCE</scope>
    <source>
        <strain evidence="4">EXF-13287</strain>
    </source>
</reference>
<dbReference type="PRINTS" id="PR00412">
    <property type="entry name" value="EPOXHYDRLASE"/>
</dbReference>
<dbReference type="SUPFAM" id="SSF53474">
    <property type="entry name" value="alpha/beta-Hydrolases"/>
    <property type="match status" value="1"/>
</dbReference>
<gene>
    <name evidence="4" type="ORF">NKR19_g3320</name>
</gene>
<dbReference type="Gene3D" id="3.40.50.1820">
    <property type="entry name" value="alpha/beta hydrolase"/>
    <property type="match status" value="1"/>
</dbReference>
<dbReference type="InterPro" id="IPR029058">
    <property type="entry name" value="AB_hydrolase_fold"/>
</dbReference>
<evidence type="ECO:0000256" key="2">
    <source>
        <dbReference type="ARBA" id="ARBA00038334"/>
    </source>
</evidence>
<dbReference type="InterPro" id="IPR000073">
    <property type="entry name" value="AB_hydrolase_1"/>
</dbReference>
<sequence>MAPDRLSPNDPRVTHNTFTTNNKTYHYLLADPKDTPKATILLVHGWPDLGFGWRYQVPYLTSLGLRVIVPDGLGFGRSSAPQELSTYSLKSMSSDMIALVNHVLGSNQEPVILGGHDWGGALVWRLALWYPERIRAVFSVCTPYSPPNKTYLSPEQVVQKLPNFTYQLHLAGPEVEAKIKGKEAARQFVNGMYGGVGPSGERIFDVSKGVIFENLPKVGRSPLFTPEEEEFYVTEYERTGLRGCLNWYRTRKINYEEELELVEKGRVKITQPSLFVVATKDTALPPAMSAGMEAHFDKLERKEVTASHWALVEAAEEVNKHIGKWLEGVLGGSEFKASI</sequence>